<organism evidence="1 2">
    <name type="scientific">Ladona fulva</name>
    <name type="common">Scarce chaser dragonfly</name>
    <name type="synonym">Libellula fulva</name>
    <dbReference type="NCBI Taxonomy" id="123851"/>
    <lineage>
        <taxon>Eukaryota</taxon>
        <taxon>Metazoa</taxon>
        <taxon>Ecdysozoa</taxon>
        <taxon>Arthropoda</taxon>
        <taxon>Hexapoda</taxon>
        <taxon>Insecta</taxon>
        <taxon>Pterygota</taxon>
        <taxon>Palaeoptera</taxon>
        <taxon>Odonata</taxon>
        <taxon>Epiprocta</taxon>
        <taxon>Anisoptera</taxon>
        <taxon>Libelluloidea</taxon>
        <taxon>Libellulidae</taxon>
        <taxon>Ladona</taxon>
    </lineage>
</organism>
<reference evidence="1" key="1">
    <citation type="submission" date="2013-04" db="EMBL/GenBank/DDBJ databases">
        <authorList>
            <person name="Qu J."/>
            <person name="Murali S.C."/>
            <person name="Bandaranaike D."/>
            <person name="Bellair M."/>
            <person name="Blankenburg K."/>
            <person name="Chao H."/>
            <person name="Dinh H."/>
            <person name="Doddapaneni H."/>
            <person name="Downs B."/>
            <person name="Dugan-Rocha S."/>
            <person name="Elkadiri S."/>
            <person name="Gnanaolivu R.D."/>
            <person name="Hernandez B."/>
            <person name="Javaid M."/>
            <person name="Jayaseelan J.C."/>
            <person name="Lee S."/>
            <person name="Li M."/>
            <person name="Ming W."/>
            <person name="Munidasa M."/>
            <person name="Muniz J."/>
            <person name="Nguyen L."/>
            <person name="Ongeri F."/>
            <person name="Osuji N."/>
            <person name="Pu L.-L."/>
            <person name="Puazo M."/>
            <person name="Qu C."/>
            <person name="Quiroz J."/>
            <person name="Raj R."/>
            <person name="Weissenberger G."/>
            <person name="Xin Y."/>
            <person name="Zou X."/>
            <person name="Han Y."/>
            <person name="Richards S."/>
            <person name="Worley K."/>
            <person name="Muzny D."/>
            <person name="Gibbs R."/>
        </authorList>
    </citation>
    <scope>NUCLEOTIDE SEQUENCE</scope>
    <source>
        <strain evidence="1">Sampled in the wild</strain>
    </source>
</reference>
<reference evidence="1" key="2">
    <citation type="submission" date="2017-10" db="EMBL/GenBank/DDBJ databases">
        <title>Ladona fulva Genome sequencing and assembly.</title>
        <authorList>
            <person name="Murali S."/>
            <person name="Richards S."/>
            <person name="Bandaranaike D."/>
            <person name="Bellair M."/>
            <person name="Blankenburg K."/>
            <person name="Chao H."/>
            <person name="Dinh H."/>
            <person name="Doddapaneni H."/>
            <person name="Dugan-Rocha S."/>
            <person name="Elkadiri S."/>
            <person name="Gnanaolivu R."/>
            <person name="Hernandez B."/>
            <person name="Skinner E."/>
            <person name="Javaid M."/>
            <person name="Lee S."/>
            <person name="Li M."/>
            <person name="Ming W."/>
            <person name="Munidasa M."/>
            <person name="Muniz J."/>
            <person name="Nguyen L."/>
            <person name="Hughes D."/>
            <person name="Osuji N."/>
            <person name="Pu L.-L."/>
            <person name="Puazo M."/>
            <person name="Qu C."/>
            <person name="Quiroz J."/>
            <person name="Raj R."/>
            <person name="Weissenberger G."/>
            <person name="Xin Y."/>
            <person name="Zou X."/>
            <person name="Han Y."/>
            <person name="Worley K."/>
            <person name="Muzny D."/>
            <person name="Gibbs R."/>
        </authorList>
    </citation>
    <scope>NUCLEOTIDE SEQUENCE</scope>
    <source>
        <strain evidence="1">Sampled in the wild</strain>
    </source>
</reference>
<proteinExistence type="predicted"/>
<dbReference type="OrthoDB" id="6146839at2759"/>
<gene>
    <name evidence="1" type="ORF">J437_LFUL004367</name>
</gene>
<sequence length="77" mass="8280">MVIVEKRGWEIKKPKAVVDYNGTMGGVDKVYQNLSHYPLPRKPSSSLLFSCCGGKGAAAPRPARPPPCHPPLIVVAP</sequence>
<keyword evidence="2" id="KW-1185">Reference proteome</keyword>
<comment type="caution">
    <text evidence="1">The sequence shown here is derived from an EMBL/GenBank/DDBJ whole genome shotgun (WGS) entry which is preliminary data.</text>
</comment>
<dbReference type="EMBL" id="KZ308363">
    <property type="protein sequence ID" value="KAG8228241.1"/>
    <property type="molecule type" value="Genomic_DNA"/>
</dbReference>
<dbReference type="Proteomes" id="UP000792457">
    <property type="component" value="Unassembled WGS sequence"/>
</dbReference>
<name>A0A8K0K4L0_LADFU</name>
<accession>A0A8K0K4L0</accession>
<dbReference type="AlphaFoldDB" id="A0A8K0K4L0"/>
<evidence type="ECO:0000313" key="2">
    <source>
        <dbReference type="Proteomes" id="UP000792457"/>
    </source>
</evidence>
<protein>
    <submittedName>
        <fullName evidence="1">Uncharacterized protein</fullName>
    </submittedName>
</protein>
<evidence type="ECO:0000313" key="1">
    <source>
        <dbReference type="EMBL" id="KAG8228241.1"/>
    </source>
</evidence>